<evidence type="ECO:0000256" key="2">
    <source>
        <dbReference type="ARBA" id="ARBA00023125"/>
    </source>
</evidence>
<evidence type="ECO:0000313" key="5">
    <source>
        <dbReference type="EMBL" id="PPC77895.1"/>
    </source>
</evidence>
<proteinExistence type="predicted"/>
<gene>
    <name evidence="5" type="ORF">C4K68_08280</name>
</gene>
<reference evidence="5 6" key="1">
    <citation type="submission" date="2018-02" db="EMBL/GenBank/DDBJ databases">
        <title>novel marine gammaproteobacteria from coastal saline agro ecosystem.</title>
        <authorList>
            <person name="Krishnan R."/>
            <person name="Ramesh Kumar N."/>
        </authorList>
    </citation>
    <scope>NUCLEOTIDE SEQUENCE [LARGE SCALE GENOMIC DNA]</scope>
    <source>
        <strain evidence="5 6">228</strain>
    </source>
</reference>
<dbReference type="PANTHER" id="PTHR46796">
    <property type="entry name" value="HTH-TYPE TRANSCRIPTIONAL ACTIVATOR RHAS-RELATED"/>
    <property type="match status" value="1"/>
</dbReference>
<keyword evidence="2" id="KW-0238">DNA-binding</keyword>
<dbReference type="InterPro" id="IPR009057">
    <property type="entry name" value="Homeodomain-like_sf"/>
</dbReference>
<dbReference type="PROSITE" id="PS01124">
    <property type="entry name" value="HTH_ARAC_FAMILY_2"/>
    <property type="match status" value="1"/>
</dbReference>
<dbReference type="OrthoDB" id="9789899at2"/>
<dbReference type="Gene3D" id="1.10.10.60">
    <property type="entry name" value="Homeodomain-like"/>
    <property type="match status" value="2"/>
</dbReference>
<dbReference type="InterPro" id="IPR032783">
    <property type="entry name" value="AraC_lig"/>
</dbReference>
<dbReference type="InterPro" id="IPR020449">
    <property type="entry name" value="Tscrpt_reg_AraC-type_HTH"/>
</dbReference>
<evidence type="ECO:0000256" key="1">
    <source>
        <dbReference type="ARBA" id="ARBA00023015"/>
    </source>
</evidence>
<name>A0A2S5KTB3_9PROT</name>
<evidence type="ECO:0000259" key="4">
    <source>
        <dbReference type="PROSITE" id="PS01124"/>
    </source>
</evidence>
<dbReference type="PRINTS" id="PR00032">
    <property type="entry name" value="HTHARAC"/>
</dbReference>
<dbReference type="InterPro" id="IPR018060">
    <property type="entry name" value="HTH_AraC"/>
</dbReference>
<dbReference type="Pfam" id="PF12852">
    <property type="entry name" value="Cupin_6"/>
    <property type="match status" value="1"/>
</dbReference>
<protein>
    <submittedName>
        <fullName evidence="5">AraC family transcriptional regulator</fullName>
    </submittedName>
</protein>
<dbReference type="Proteomes" id="UP000238196">
    <property type="component" value="Unassembled WGS sequence"/>
</dbReference>
<sequence>MDPLSDVLALLKPRSFMSAGLDAGGEWAVQFDQQHKTIKCGAVVQGQCWLTVAGQAQMLHSGDCFLLPHGLPFQLTTDTALTAVPAREVFAAPANGGIVCHQGGGDCFLVSSRFALDGEHADILLAMLPAIVVIERSSQQAVALRWAVERMMEEMRDNLPGSALLIEHLSHLVLMQALRLHLSGQSDGVGWLFALADRQMCSAISAMHERPARRWTLQELAETVGMSRSAFAQKFKQRVGQSPLDYLTRWRMLLAGQRLRSSNDSIAVIALSLGYESDSAFSTAFKRVMGCSPRQYGQNKGDSV</sequence>
<evidence type="ECO:0000313" key="6">
    <source>
        <dbReference type="Proteomes" id="UP000238196"/>
    </source>
</evidence>
<dbReference type="PANTHER" id="PTHR46796:SF7">
    <property type="entry name" value="ARAC FAMILY TRANSCRIPTIONAL REGULATOR"/>
    <property type="match status" value="1"/>
</dbReference>
<comment type="caution">
    <text evidence="5">The sequence shown here is derived from an EMBL/GenBank/DDBJ whole genome shotgun (WGS) entry which is preliminary data.</text>
</comment>
<accession>A0A2S5KTB3</accession>
<evidence type="ECO:0000256" key="3">
    <source>
        <dbReference type="ARBA" id="ARBA00023163"/>
    </source>
</evidence>
<dbReference type="GO" id="GO:0043565">
    <property type="term" value="F:sequence-specific DNA binding"/>
    <property type="evidence" value="ECO:0007669"/>
    <property type="project" value="InterPro"/>
</dbReference>
<dbReference type="InterPro" id="IPR050204">
    <property type="entry name" value="AraC_XylS_family_regulators"/>
</dbReference>
<keyword evidence="1" id="KW-0805">Transcription regulation</keyword>
<dbReference type="SUPFAM" id="SSF46689">
    <property type="entry name" value="Homeodomain-like"/>
    <property type="match status" value="2"/>
</dbReference>
<organism evidence="5 6">
    <name type="scientific">Proteobacteria bacterium 228</name>
    <dbReference type="NCBI Taxonomy" id="2083153"/>
    <lineage>
        <taxon>Bacteria</taxon>
        <taxon>Pseudomonadati</taxon>
        <taxon>Pseudomonadota</taxon>
    </lineage>
</organism>
<feature type="domain" description="HTH araC/xylS-type" evidence="4">
    <location>
        <begin position="201"/>
        <end position="299"/>
    </location>
</feature>
<dbReference type="GO" id="GO:0003700">
    <property type="term" value="F:DNA-binding transcription factor activity"/>
    <property type="evidence" value="ECO:0007669"/>
    <property type="project" value="InterPro"/>
</dbReference>
<dbReference type="EMBL" id="PRLP01000024">
    <property type="protein sequence ID" value="PPC77895.1"/>
    <property type="molecule type" value="Genomic_DNA"/>
</dbReference>
<dbReference type="Pfam" id="PF12833">
    <property type="entry name" value="HTH_18"/>
    <property type="match status" value="1"/>
</dbReference>
<dbReference type="AlphaFoldDB" id="A0A2S5KTB3"/>
<dbReference type="SMART" id="SM00342">
    <property type="entry name" value="HTH_ARAC"/>
    <property type="match status" value="1"/>
</dbReference>
<keyword evidence="3" id="KW-0804">Transcription</keyword>